<dbReference type="EMBL" id="JADGII010000053">
    <property type="protein sequence ID" value="MBF0637730.1"/>
    <property type="molecule type" value="Genomic_DNA"/>
</dbReference>
<dbReference type="Proteomes" id="UP000619838">
    <property type="component" value="Unassembled WGS sequence"/>
</dbReference>
<comment type="caution">
    <text evidence="2">The sequence shown here is derived from an EMBL/GenBank/DDBJ whole genome shotgun (WGS) entry which is preliminary data.</text>
</comment>
<evidence type="ECO:0000313" key="3">
    <source>
        <dbReference type="Proteomes" id="UP000619838"/>
    </source>
</evidence>
<evidence type="ECO:0000256" key="1">
    <source>
        <dbReference type="SAM" id="SignalP"/>
    </source>
</evidence>
<dbReference type="RefSeq" id="WP_175187874.1">
    <property type="nucleotide sequence ID" value="NZ_JABVZQ010000026.1"/>
</dbReference>
<dbReference type="PROSITE" id="PS51257">
    <property type="entry name" value="PROKAR_LIPOPROTEIN"/>
    <property type="match status" value="1"/>
</dbReference>
<protein>
    <recommendedName>
        <fullName evidence="4">Lipoprotein SmpA/OmlA domain-containing protein</fullName>
    </recommendedName>
</protein>
<accession>A0ABR9XUW3</accession>
<proteinExistence type="predicted"/>
<evidence type="ECO:0008006" key="4">
    <source>
        <dbReference type="Google" id="ProtNLM"/>
    </source>
</evidence>
<sequence>MKKITTVLCLSLLLSFSGCTTTTQPVTQRNSQLTQGNVQMHLAVGQTTKSDVLDVFGAPNITTRDGSGREVWTYQRSAQVAQSSTKEGYWTVLLGGQSSNSSGFESSSRMTTLIIKFDDNDVVSDFRSRTSNF</sequence>
<keyword evidence="1" id="KW-0732">Signal</keyword>
<feature type="signal peptide" evidence="1">
    <location>
        <begin position="1"/>
        <end position="20"/>
    </location>
</feature>
<reference evidence="2 3" key="1">
    <citation type="journal article" date="2020" name="Microorganisms">
        <title>Simultaneous Genome Sequencing of Prosthecochloris ethylica and Desulfuromonas acetoxidans within a Syntrophic Mixture Reveals Unique Pili and Protein Interactions.</title>
        <authorList>
            <person name="Kyndt J.A."/>
            <person name="Van Beeumen J.J."/>
            <person name="Meyer T.E."/>
        </authorList>
    </citation>
    <scope>NUCLEOTIDE SEQUENCE [LARGE SCALE GENOMIC DNA]</scope>
    <source>
        <strain evidence="2 3">N3</strain>
    </source>
</reference>
<keyword evidence="3" id="KW-1185">Reference proteome</keyword>
<feature type="chain" id="PRO_5045951559" description="Lipoprotein SmpA/OmlA domain-containing protein" evidence="1">
    <location>
        <begin position="21"/>
        <end position="133"/>
    </location>
</feature>
<evidence type="ECO:0000313" key="2">
    <source>
        <dbReference type="EMBL" id="MBF0637730.1"/>
    </source>
</evidence>
<gene>
    <name evidence="2" type="ORF">INT08_11215</name>
</gene>
<organism evidence="2 3">
    <name type="scientific">Prosthecochloris ethylica</name>
    <dbReference type="NCBI Taxonomy" id="2743976"/>
    <lineage>
        <taxon>Bacteria</taxon>
        <taxon>Pseudomonadati</taxon>
        <taxon>Chlorobiota</taxon>
        <taxon>Chlorobiia</taxon>
        <taxon>Chlorobiales</taxon>
        <taxon>Chlorobiaceae</taxon>
        <taxon>Prosthecochloris</taxon>
    </lineage>
</organism>
<name>A0ABR9XUW3_9CHLB</name>